<evidence type="ECO:0000256" key="1">
    <source>
        <dbReference type="ARBA" id="ARBA00004123"/>
    </source>
</evidence>
<dbReference type="GO" id="GO:0005634">
    <property type="term" value="C:nucleus"/>
    <property type="evidence" value="ECO:0007669"/>
    <property type="project" value="UniProtKB-SubCell"/>
</dbReference>
<sequence length="552" mass="63984">PIENSQSTISTSQTSEKPSASNQPDFQLERNEDSKIYIFKNNLFTRTLCPIKPGEPRQMTLQCTTCNWKTTTKVDRFQASNYSRHYELKHLNIAFNTKSEATRKKKSEVVSTTPANFFNPDTRKRPRTNTLPTPEFEEDEAYLRILAFLTENNVSFNAIGSPSFKAMIEYFNRGPFAISRAKATTLLSSTFDRFQAIINSQISEHKKQLGTFCLTFDLWTSKANDSYLGMILSYIKPDFELVYKLLTFEELINNHTGLYIYEEFQRSLEAYPGIDGSSIFSITRDNASNNDTFLTAFQGQNPDFQHDIRCIAHIFNLVAVDIFKAFISNSEIDDAINQYVNWVCYEGEENWPGLNLRPDFEASDQWFETAITRLRRMIVMTKHVTEVRKYFLQGIEHCKREKTLPKDFKKRVIPMDVSTRWNSTWNIIKAALEFRNVLEYVKKYSENEEFKAIFLTHGEWGTLVELEKYFKSSRLFGRITGLKRPVRTKCVQEAYYLLYPPAIQDAEHEGAQDSDDEYFNRRVPESEISAYLQEPVGEKKASPGYCKAINIA</sequence>
<dbReference type="GO" id="GO:0008270">
    <property type="term" value="F:zinc ion binding"/>
    <property type="evidence" value="ECO:0007669"/>
    <property type="project" value="UniProtKB-KW"/>
</dbReference>
<dbReference type="PANTHER" id="PTHR46481">
    <property type="entry name" value="ZINC FINGER BED DOMAIN-CONTAINING PROTEIN 4"/>
    <property type="match status" value="1"/>
</dbReference>
<dbReference type="Proteomes" id="UP001174997">
    <property type="component" value="Unassembled WGS sequence"/>
</dbReference>
<feature type="compositionally biased region" description="Polar residues" evidence="6">
    <location>
        <begin position="16"/>
        <end position="25"/>
    </location>
</feature>
<reference evidence="7" key="1">
    <citation type="submission" date="2023-06" db="EMBL/GenBank/DDBJ databases">
        <title>Genome-scale phylogeny and comparative genomics of the fungal order Sordariales.</title>
        <authorList>
            <consortium name="Lawrence Berkeley National Laboratory"/>
            <person name="Hensen N."/>
            <person name="Bonometti L."/>
            <person name="Westerberg I."/>
            <person name="Brannstrom I.O."/>
            <person name="Guillou S."/>
            <person name="Cros-Aarteil S."/>
            <person name="Calhoun S."/>
            <person name="Haridas S."/>
            <person name="Kuo A."/>
            <person name="Mondo S."/>
            <person name="Pangilinan J."/>
            <person name="Riley R."/>
            <person name="Labutti K."/>
            <person name="Andreopoulos B."/>
            <person name="Lipzen A."/>
            <person name="Chen C."/>
            <person name="Yanf M."/>
            <person name="Daum C."/>
            <person name="Ng V."/>
            <person name="Clum A."/>
            <person name="Steindorff A."/>
            <person name="Ohm R."/>
            <person name="Martin F."/>
            <person name="Silar P."/>
            <person name="Natvig D."/>
            <person name="Lalanne C."/>
            <person name="Gautier V."/>
            <person name="Ament-Velasquez S.L."/>
            <person name="Kruys A."/>
            <person name="Hutchinson M.I."/>
            <person name="Powell A.J."/>
            <person name="Barry K."/>
            <person name="Miller A.N."/>
            <person name="Grigoriev I.V."/>
            <person name="Debuchy R."/>
            <person name="Gladieux P."/>
            <person name="Thoren M.H."/>
            <person name="Johannesson H."/>
        </authorList>
    </citation>
    <scope>NUCLEOTIDE SEQUENCE</scope>
    <source>
        <strain evidence="7">CBS 307.81</strain>
    </source>
</reference>
<feature type="compositionally biased region" description="Low complexity" evidence="6">
    <location>
        <begin position="1"/>
        <end position="15"/>
    </location>
</feature>
<evidence type="ECO:0000313" key="7">
    <source>
        <dbReference type="EMBL" id="KAK0672243.1"/>
    </source>
</evidence>
<dbReference type="InterPro" id="IPR012337">
    <property type="entry name" value="RNaseH-like_sf"/>
</dbReference>
<keyword evidence="8" id="KW-1185">Reference proteome</keyword>
<gene>
    <name evidence="7" type="ORF">QBC41DRAFT_381902</name>
</gene>
<comment type="caution">
    <text evidence="7">The sequence shown here is derived from an EMBL/GenBank/DDBJ whole genome shotgun (WGS) entry which is preliminary data.</text>
</comment>
<keyword evidence="3" id="KW-0863">Zinc-finger</keyword>
<organism evidence="7 8">
    <name type="scientific">Cercophora samala</name>
    <dbReference type="NCBI Taxonomy" id="330535"/>
    <lineage>
        <taxon>Eukaryota</taxon>
        <taxon>Fungi</taxon>
        <taxon>Dikarya</taxon>
        <taxon>Ascomycota</taxon>
        <taxon>Pezizomycotina</taxon>
        <taxon>Sordariomycetes</taxon>
        <taxon>Sordariomycetidae</taxon>
        <taxon>Sordariales</taxon>
        <taxon>Lasiosphaeriaceae</taxon>
        <taxon>Cercophora</taxon>
    </lineage>
</organism>
<evidence type="ECO:0000313" key="8">
    <source>
        <dbReference type="Proteomes" id="UP001174997"/>
    </source>
</evidence>
<dbReference type="PANTHER" id="PTHR46481:SF10">
    <property type="entry name" value="ZINC FINGER BED DOMAIN-CONTAINING PROTEIN 39"/>
    <property type="match status" value="1"/>
</dbReference>
<accession>A0AA39ZJL0</accession>
<feature type="region of interest" description="Disordered" evidence="6">
    <location>
        <begin position="105"/>
        <end position="133"/>
    </location>
</feature>
<name>A0AA39ZJL0_9PEZI</name>
<evidence type="ECO:0000256" key="4">
    <source>
        <dbReference type="ARBA" id="ARBA00022833"/>
    </source>
</evidence>
<dbReference type="SUPFAM" id="SSF53098">
    <property type="entry name" value="Ribonuclease H-like"/>
    <property type="match status" value="1"/>
</dbReference>
<keyword evidence="4" id="KW-0862">Zinc</keyword>
<comment type="subcellular location">
    <subcellularLocation>
        <location evidence="1">Nucleus</location>
    </subcellularLocation>
</comment>
<evidence type="ECO:0000256" key="5">
    <source>
        <dbReference type="ARBA" id="ARBA00023242"/>
    </source>
</evidence>
<protein>
    <submittedName>
        <fullName evidence="7">Ribonuclease H-like domain-containing protein</fullName>
    </submittedName>
</protein>
<keyword evidence="5" id="KW-0539">Nucleus</keyword>
<feature type="region of interest" description="Disordered" evidence="6">
    <location>
        <begin position="1"/>
        <end position="28"/>
    </location>
</feature>
<keyword evidence="2" id="KW-0479">Metal-binding</keyword>
<evidence type="ECO:0000256" key="2">
    <source>
        <dbReference type="ARBA" id="ARBA00022723"/>
    </source>
</evidence>
<feature type="non-terminal residue" evidence="7">
    <location>
        <position position="1"/>
    </location>
</feature>
<evidence type="ECO:0000256" key="6">
    <source>
        <dbReference type="SAM" id="MobiDB-lite"/>
    </source>
</evidence>
<dbReference type="InterPro" id="IPR052035">
    <property type="entry name" value="ZnF_BED_domain_contain"/>
</dbReference>
<dbReference type="EMBL" id="JAULSY010000014">
    <property type="protein sequence ID" value="KAK0672243.1"/>
    <property type="molecule type" value="Genomic_DNA"/>
</dbReference>
<dbReference type="AlphaFoldDB" id="A0AA39ZJL0"/>
<evidence type="ECO:0000256" key="3">
    <source>
        <dbReference type="ARBA" id="ARBA00022771"/>
    </source>
</evidence>
<proteinExistence type="predicted"/>